<protein>
    <submittedName>
        <fullName evidence="1">Uncharacterized protein</fullName>
    </submittedName>
</protein>
<evidence type="ECO:0000313" key="1">
    <source>
        <dbReference type="EMBL" id="ETP28407.1"/>
    </source>
</evidence>
<accession>W2Y0Z3</accession>
<reference evidence="1 2" key="1">
    <citation type="submission" date="2013-11" db="EMBL/GenBank/DDBJ databases">
        <title>The Genome Sequence of Phytophthora parasitica P10297.</title>
        <authorList>
            <consortium name="The Broad Institute Genomics Platform"/>
            <person name="Russ C."/>
            <person name="Tyler B."/>
            <person name="Panabieres F."/>
            <person name="Shan W."/>
            <person name="Tripathy S."/>
            <person name="Grunwald N."/>
            <person name="Machado M."/>
            <person name="Johnson C.S."/>
            <person name="Walker B."/>
            <person name="Young S.K."/>
            <person name="Zeng Q."/>
            <person name="Gargeya S."/>
            <person name="Fitzgerald M."/>
            <person name="Haas B."/>
            <person name="Abouelleil A."/>
            <person name="Allen A.W."/>
            <person name="Alvarado L."/>
            <person name="Arachchi H.M."/>
            <person name="Berlin A.M."/>
            <person name="Chapman S.B."/>
            <person name="Gainer-Dewar J."/>
            <person name="Goldberg J."/>
            <person name="Griggs A."/>
            <person name="Gujja S."/>
            <person name="Hansen M."/>
            <person name="Howarth C."/>
            <person name="Imamovic A."/>
            <person name="Ireland A."/>
            <person name="Larimer J."/>
            <person name="McCowan C."/>
            <person name="Murphy C."/>
            <person name="Pearson M."/>
            <person name="Poon T.W."/>
            <person name="Priest M."/>
            <person name="Roberts A."/>
            <person name="Saif S."/>
            <person name="Shea T."/>
            <person name="Sisk P."/>
            <person name="Sykes S."/>
            <person name="Wortman J."/>
            <person name="Nusbaum C."/>
            <person name="Birren B."/>
        </authorList>
    </citation>
    <scope>NUCLEOTIDE SEQUENCE [LARGE SCALE GENOMIC DNA]</scope>
    <source>
        <strain evidence="1 2">P10297</strain>
    </source>
</reference>
<organism evidence="1 2">
    <name type="scientific">Phytophthora nicotianae P10297</name>
    <dbReference type="NCBI Taxonomy" id="1317064"/>
    <lineage>
        <taxon>Eukaryota</taxon>
        <taxon>Sar</taxon>
        <taxon>Stramenopiles</taxon>
        <taxon>Oomycota</taxon>
        <taxon>Peronosporomycetes</taxon>
        <taxon>Peronosporales</taxon>
        <taxon>Peronosporaceae</taxon>
        <taxon>Phytophthora</taxon>
    </lineage>
</organism>
<proteinExistence type="predicted"/>
<dbReference type="Proteomes" id="UP000018948">
    <property type="component" value="Unassembled WGS sequence"/>
</dbReference>
<name>W2Y0Z3_PHYNI</name>
<gene>
    <name evidence="1" type="ORF">F442_22299</name>
</gene>
<sequence>MDSHITDEETEQQPKPHKRRVYSIDSVFPAVSEVLFGMAGTTGMEYKLLYHYGKKGWEDDTKEVVILEESSDHAEELSVETKIGIPLRLKRKCRKLLSRRLSSQPNPSVSIEKQLNNRKAYLKKKAADATNFAAPSSCFKHGRIVFEDDEYETEE</sequence>
<evidence type="ECO:0000313" key="2">
    <source>
        <dbReference type="Proteomes" id="UP000018948"/>
    </source>
</evidence>
<comment type="caution">
    <text evidence="1">The sequence shown here is derived from an EMBL/GenBank/DDBJ whole genome shotgun (WGS) entry which is preliminary data.</text>
</comment>
<dbReference type="EMBL" id="ANIY01004727">
    <property type="protein sequence ID" value="ETP28407.1"/>
    <property type="molecule type" value="Genomic_DNA"/>
</dbReference>
<dbReference type="AlphaFoldDB" id="W2Y0Z3"/>